<reference evidence="7 8" key="1">
    <citation type="submission" date="2016-11" db="EMBL/GenBank/DDBJ databases">
        <authorList>
            <person name="Jaros S."/>
            <person name="Januszkiewicz K."/>
            <person name="Wedrychowicz H."/>
        </authorList>
    </citation>
    <scope>NUCLEOTIDE SEQUENCE [LARGE SCALE GENOMIC DNA]</scope>
    <source>
        <strain evidence="7 8">DSM 21986</strain>
    </source>
</reference>
<dbReference type="InterPro" id="IPR007730">
    <property type="entry name" value="SPOR-like_dom"/>
</dbReference>
<dbReference type="InterPro" id="IPR034718">
    <property type="entry name" value="RlpA"/>
</dbReference>
<name>A0A1M4TVY9_9BACT</name>
<dbReference type="InterPro" id="IPR012997">
    <property type="entry name" value="RplA"/>
</dbReference>
<accession>A0A1M4TVY9</accession>
<dbReference type="PANTHER" id="PTHR34183:SF1">
    <property type="entry name" value="ENDOLYTIC PEPTIDOGLYCAN TRANSGLYCOSYLASE RLPA"/>
    <property type="match status" value="1"/>
</dbReference>
<dbReference type="EC" id="4.2.2.-" evidence="4"/>
<dbReference type="CDD" id="cd22268">
    <property type="entry name" value="DPBB_RlpA-like"/>
    <property type="match status" value="1"/>
</dbReference>
<keyword evidence="2 4" id="KW-0456">Lyase</keyword>
<evidence type="ECO:0000256" key="1">
    <source>
        <dbReference type="ARBA" id="ARBA00022729"/>
    </source>
</evidence>
<feature type="domain" description="SPOR" evidence="6">
    <location>
        <begin position="169"/>
        <end position="244"/>
    </location>
</feature>
<evidence type="ECO:0000256" key="2">
    <source>
        <dbReference type="ARBA" id="ARBA00023239"/>
    </source>
</evidence>
<evidence type="ECO:0000256" key="5">
    <source>
        <dbReference type="RuleBase" id="RU003495"/>
    </source>
</evidence>
<dbReference type="NCBIfam" id="TIGR00413">
    <property type="entry name" value="rlpA"/>
    <property type="match status" value="1"/>
</dbReference>
<evidence type="ECO:0000313" key="8">
    <source>
        <dbReference type="Proteomes" id="UP000184041"/>
    </source>
</evidence>
<dbReference type="HAMAP" id="MF_02071">
    <property type="entry name" value="RlpA"/>
    <property type="match status" value="1"/>
</dbReference>
<dbReference type="GO" id="GO:0071555">
    <property type="term" value="P:cell wall organization"/>
    <property type="evidence" value="ECO:0007669"/>
    <property type="project" value="UniProtKB-KW"/>
</dbReference>
<dbReference type="Proteomes" id="UP000184041">
    <property type="component" value="Unassembled WGS sequence"/>
</dbReference>
<dbReference type="InterPro" id="IPR036908">
    <property type="entry name" value="RlpA-like_sf"/>
</dbReference>
<dbReference type="SUPFAM" id="SSF110997">
    <property type="entry name" value="Sporulation related repeat"/>
    <property type="match status" value="1"/>
</dbReference>
<dbReference type="PANTHER" id="PTHR34183">
    <property type="entry name" value="ENDOLYTIC PEPTIDOGLYCAN TRANSGLYCOSYLASE RLPA"/>
    <property type="match status" value="1"/>
</dbReference>
<sequence length="246" mass="27181">MLSSCTAFKHSSIKYSKTTIPVKSFAPGEALNSSPGLPEFGHMLLAQTEPFVLPYNRIAEVSSLLGAGKASWYGANFHGRSTASGERYDMHELTAAHPNLPFNTLLWVENIKNGRSALVRVNDRGPFSGGRIIDLSREAADKLGMTGTGVARVNLYLAKKDKHGNSPVKAADPVYTIQLGAFETGKKALAFARTIEEARVEIVQEKDKTYYGVFYGLYADRSEAFRKQQKLFDQKNFNVLIKELEV</sequence>
<keyword evidence="8" id="KW-1185">Reference proteome</keyword>
<dbReference type="PROSITE" id="PS51724">
    <property type="entry name" value="SPOR"/>
    <property type="match status" value="1"/>
</dbReference>
<keyword evidence="7" id="KW-0449">Lipoprotein</keyword>
<dbReference type="Gene3D" id="2.40.40.10">
    <property type="entry name" value="RlpA-like domain"/>
    <property type="match status" value="1"/>
</dbReference>
<dbReference type="AlphaFoldDB" id="A0A1M4TVY9"/>
<dbReference type="InterPro" id="IPR036680">
    <property type="entry name" value="SPOR-like_sf"/>
</dbReference>
<protein>
    <recommendedName>
        <fullName evidence="4">Probable endolytic peptidoglycan transglycosylase RlpA</fullName>
        <ecNumber evidence="4">4.2.2.-</ecNumber>
    </recommendedName>
</protein>
<evidence type="ECO:0000256" key="3">
    <source>
        <dbReference type="ARBA" id="ARBA00023316"/>
    </source>
</evidence>
<dbReference type="STRING" id="1194090.SAMN05443144_101398"/>
<proteinExistence type="inferred from homology"/>
<dbReference type="InterPro" id="IPR009009">
    <property type="entry name" value="RlpA-like_DPBB"/>
</dbReference>
<dbReference type="GO" id="GO:0000270">
    <property type="term" value="P:peptidoglycan metabolic process"/>
    <property type="evidence" value="ECO:0007669"/>
    <property type="project" value="UniProtKB-UniRule"/>
</dbReference>
<dbReference type="SUPFAM" id="SSF50685">
    <property type="entry name" value="Barwin-like endoglucanases"/>
    <property type="match status" value="1"/>
</dbReference>
<keyword evidence="1" id="KW-0732">Signal</keyword>
<keyword evidence="3 4" id="KW-0961">Cell wall biogenesis/degradation</keyword>
<comment type="similarity">
    <text evidence="4 5">Belongs to the RlpA family.</text>
</comment>
<dbReference type="EMBL" id="FQUS01000001">
    <property type="protein sequence ID" value="SHE48467.1"/>
    <property type="molecule type" value="Genomic_DNA"/>
</dbReference>
<dbReference type="Pfam" id="PF05036">
    <property type="entry name" value="SPOR"/>
    <property type="match status" value="1"/>
</dbReference>
<evidence type="ECO:0000256" key="4">
    <source>
        <dbReference type="HAMAP-Rule" id="MF_02071"/>
    </source>
</evidence>
<dbReference type="Gene3D" id="3.30.70.1070">
    <property type="entry name" value="Sporulation related repeat"/>
    <property type="match status" value="1"/>
</dbReference>
<evidence type="ECO:0000259" key="6">
    <source>
        <dbReference type="PROSITE" id="PS51724"/>
    </source>
</evidence>
<dbReference type="GO" id="GO:0042834">
    <property type="term" value="F:peptidoglycan binding"/>
    <property type="evidence" value="ECO:0007669"/>
    <property type="project" value="InterPro"/>
</dbReference>
<dbReference type="GO" id="GO:0008932">
    <property type="term" value="F:lytic endotransglycosylase activity"/>
    <property type="evidence" value="ECO:0007669"/>
    <property type="project" value="UniProtKB-UniRule"/>
</dbReference>
<comment type="function">
    <text evidence="4">Lytic transglycosylase with a strong preference for naked glycan strands that lack stem peptides.</text>
</comment>
<gene>
    <name evidence="4" type="primary">rlpA</name>
    <name evidence="7" type="ORF">SAMN05443144_101398</name>
</gene>
<evidence type="ECO:0000313" key="7">
    <source>
        <dbReference type="EMBL" id="SHE48467.1"/>
    </source>
</evidence>
<organism evidence="7 8">
    <name type="scientific">Fodinibius roseus</name>
    <dbReference type="NCBI Taxonomy" id="1194090"/>
    <lineage>
        <taxon>Bacteria</taxon>
        <taxon>Pseudomonadati</taxon>
        <taxon>Balneolota</taxon>
        <taxon>Balneolia</taxon>
        <taxon>Balneolales</taxon>
        <taxon>Balneolaceae</taxon>
        <taxon>Fodinibius</taxon>
    </lineage>
</organism>
<dbReference type="Pfam" id="PF03330">
    <property type="entry name" value="DPBB_1"/>
    <property type="match status" value="1"/>
</dbReference>